<reference evidence="1 2" key="1">
    <citation type="submission" date="2006-10" db="EMBL/GenBank/DDBJ databases">
        <authorList>
            <person name="Fleischmann R.D."/>
            <person name="Dodson R.J."/>
            <person name="Haft D.H."/>
            <person name="Merkel J.S."/>
            <person name="Nelson W.C."/>
            <person name="Fraser C.M."/>
        </authorList>
    </citation>
    <scope>NUCLEOTIDE SEQUENCE [LARGE SCALE GENOMIC DNA]</scope>
    <source>
        <strain evidence="1 2">104</strain>
    </source>
</reference>
<organism evidence="1 2">
    <name type="scientific">Mycobacterium avium (strain 104)</name>
    <dbReference type="NCBI Taxonomy" id="243243"/>
    <lineage>
        <taxon>Bacteria</taxon>
        <taxon>Bacillati</taxon>
        <taxon>Actinomycetota</taxon>
        <taxon>Actinomycetes</taxon>
        <taxon>Mycobacteriales</taxon>
        <taxon>Mycobacteriaceae</taxon>
        <taxon>Mycobacterium</taxon>
        <taxon>Mycobacterium avium complex (MAC)</taxon>
    </lineage>
</organism>
<dbReference type="AlphaFoldDB" id="A0A0H2ZZX6"/>
<dbReference type="KEGG" id="mav:MAV_0503"/>
<dbReference type="Gene3D" id="1.20.5.170">
    <property type="match status" value="1"/>
</dbReference>
<evidence type="ECO:0000313" key="1">
    <source>
        <dbReference type="EMBL" id="ABK67888.1"/>
    </source>
</evidence>
<dbReference type="Proteomes" id="UP000001574">
    <property type="component" value="Chromosome"/>
</dbReference>
<protein>
    <submittedName>
        <fullName evidence="1">Putative transposase</fullName>
    </submittedName>
</protein>
<dbReference type="HOGENOM" id="CLU_151264_0_0_11"/>
<name>A0A0H2ZZX6_MYCA1</name>
<evidence type="ECO:0000313" key="2">
    <source>
        <dbReference type="Proteomes" id="UP000001574"/>
    </source>
</evidence>
<sequence length="112" mass="12204">MNSRVLKALKDLRREKAPISISSVARRADVTRKSIYHRPTLLALIETHRTVTVVPDEPAPAAAGPESSIVAALRLRLTAKDAQIAELKAALRERDQTIAVLHGEIDKLHAGS</sequence>
<gene>
    <name evidence="1" type="ordered locus">MAV_0503</name>
</gene>
<dbReference type="EMBL" id="CP000479">
    <property type="protein sequence ID" value="ABK67888.1"/>
    <property type="molecule type" value="Genomic_DNA"/>
</dbReference>
<proteinExistence type="predicted"/>
<accession>A0A0H2ZZX6</accession>